<proteinExistence type="predicted"/>
<accession>A0A939CA14</accession>
<dbReference type="InterPro" id="IPR029060">
    <property type="entry name" value="PIN-like_dom_sf"/>
</dbReference>
<dbReference type="Proteomes" id="UP000809243">
    <property type="component" value="Unassembled WGS sequence"/>
</dbReference>
<evidence type="ECO:0000259" key="1">
    <source>
        <dbReference type="Pfam" id="PF01850"/>
    </source>
</evidence>
<dbReference type="Pfam" id="PF01850">
    <property type="entry name" value="PIN"/>
    <property type="match status" value="1"/>
</dbReference>
<evidence type="ECO:0000313" key="3">
    <source>
        <dbReference type="Proteomes" id="UP000809243"/>
    </source>
</evidence>
<name>A0A939CA14_9ARCH</name>
<feature type="domain" description="PIN" evidence="1">
    <location>
        <begin position="5"/>
        <end position="114"/>
    </location>
</feature>
<comment type="caution">
    <text evidence="2">The sequence shown here is derived from an EMBL/GenBank/DDBJ whole genome shotgun (WGS) entry which is preliminary data.</text>
</comment>
<protein>
    <submittedName>
        <fullName evidence="2">PIN domain-containing protein</fullName>
    </submittedName>
</protein>
<dbReference type="SUPFAM" id="SSF88723">
    <property type="entry name" value="PIN domain-like"/>
    <property type="match status" value="1"/>
</dbReference>
<dbReference type="Gene3D" id="3.40.50.1010">
    <property type="entry name" value="5'-nuclease"/>
    <property type="match status" value="1"/>
</dbReference>
<dbReference type="InterPro" id="IPR002716">
    <property type="entry name" value="PIN_dom"/>
</dbReference>
<sequence length="121" mass="13643">MTTYTVDTYAWIAYFEGNKKFKAEIEQSLLQTPAIVLAELAKAMIRKGFNEKKSGEILKYVCETSIILELDKKQAIKGGETSAKEKLPLVDGIIYSYVTEDAQLLTGDKHFENKALAKYIK</sequence>
<reference evidence="2" key="1">
    <citation type="submission" date="2021-01" db="EMBL/GenBank/DDBJ databases">
        <title>Active Sulfur Cycling in an Early Earth Analoge.</title>
        <authorList>
            <person name="Hahn C.R."/>
            <person name="Youssef N.H."/>
            <person name="Elshahed M."/>
        </authorList>
    </citation>
    <scope>NUCLEOTIDE SEQUENCE</scope>
    <source>
        <strain evidence="2">Zod_Metabat.1151</strain>
    </source>
</reference>
<organism evidence="2 3">
    <name type="scientific">Candidatus Iainarchaeum sp</name>
    <dbReference type="NCBI Taxonomy" id="3101447"/>
    <lineage>
        <taxon>Archaea</taxon>
        <taxon>Candidatus Iainarchaeota</taxon>
        <taxon>Candidatus Iainarchaeia</taxon>
        <taxon>Candidatus Iainarchaeales</taxon>
        <taxon>Candidatus Iainarchaeaceae</taxon>
        <taxon>Candidatus Iainarchaeum</taxon>
    </lineage>
</organism>
<dbReference type="EMBL" id="JAFGDB010000038">
    <property type="protein sequence ID" value="MBN2067265.1"/>
    <property type="molecule type" value="Genomic_DNA"/>
</dbReference>
<gene>
    <name evidence="2" type="ORF">JW744_02255</name>
</gene>
<evidence type="ECO:0000313" key="2">
    <source>
        <dbReference type="EMBL" id="MBN2067265.1"/>
    </source>
</evidence>
<dbReference type="AlphaFoldDB" id="A0A939CA14"/>